<feature type="compositionally biased region" description="Basic and acidic residues" evidence="1">
    <location>
        <begin position="34"/>
        <end position="75"/>
    </location>
</feature>
<dbReference type="Proteomes" id="UP001295684">
    <property type="component" value="Unassembled WGS sequence"/>
</dbReference>
<feature type="compositionally biased region" description="Basic and acidic residues" evidence="1">
    <location>
        <begin position="162"/>
        <end position="172"/>
    </location>
</feature>
<evidence type="ECO:0000256" key="1">
    <source>
        <dbReference type="SAM" id="MobiDB-lite"/>
    </source>
</evidence>
<keyword evidence="3" id="KW-1185">Reference proteome</keyword>
<dbReference type="EMBL" id="CAMPGE010022013">
    <property type="protein sequence ID" value="CAI2380100.1"/>
    <property type="molecule type" value="Genomic_DNA"/>
</dbReference>
<feature type="region of interest" description="Disordered" evidence="1">
    <location>
        <begin position="148"/>
        <end position="173"/>
    </location>
</feature>
<proteinExistence type="predicted"/>
<comment type="caution">
    <text evidence="2">The sequence shown here is derived from an EMBL/GenBank/DDBJ whole genome shotgun (WGS) entry which is preliminary data.</text>
</comment>
<protein>
    <submittedName>
        <fullName evidence="2">Uncharacterized protein</fullName>
    </submittedName>
</protein>
<evidence type="ECO:0000313" key="3">
    <source>
        <dbReference type="Proteomes" id="UP001295684"/>
    </source>
</evidence>
<sequence>MPKKKVVKKKTKPRKKKEEEKQQEEQQEQQEEQVEVKKEEVVQKKDEEQQQGHPVGEEAKEEEKRDKEGDDKQQDVQKVTVSSVSIIKNDTSKFITKEQRMARFATQDPSKVNTFSVTNLGVTTSLSKQDDFEKKKLERMKRFGIVPKTLESLPTTKNNKKGARENDPEFLKRKERISRFGADQYIDALRQKKRFKK</sequence>
<feature type="compositionally biased region" description="Basic residues" evidence="1">
    <location>
        <begin position="1"/>
        <end position="15"/>
    </location>
</feature>
<accession>A0AAD1XW22</accession>
<dbReference type="AlphaFoldDB" id="A0AAD1XW22"/>
<reference evidence="2" key="1">
    <citation type="submission" date="2023-07" db="EMBL/GenBank/DDBJ databases">
        <authorList>
            <consortium name="AG Swart"/>
            <person name="Singh M."/>
            <person name="Singh A."/>
            <person name="Seah K."/>
            <person name="Emmerich C."/>
        </authorList>
    </citation>
    <scope>NUCLEOTIDE SEQUENCE</scope>
    <source>
        <strain evidence="2">DP1</strain>
    </source>
</reference>
<organism evidence="2 3">
    <name type="scientific">Euplotes crassus</name>
    <dbReference type="NCBI Taxonomy" id="5936"/>
    <lineage>
        <taxon>Eukaryota</taxon>
        <taxon>Sar</taxon>
        <taxon>Alveolata</taxon>
        <taxon>Ciliophora</taxon>
        <taxon>Intramacronucleata</taxon>
        <taxon>Spirotrichea</taxon>
        <taxon>Hypotrichia</taxon>
        <taxon>Euplotida</taxon>
        <taxon>Euplotidae</taxon>
        <taxon>Moneuplotes</taxon>
    </lineage>
</organism>
<gene>
    <name evidence="2" type="ORF">ECRASSUSDP1_LOCUS21527</name>
</gene>
<name>A0AAD1XW22_EUPCR</name>
<feature type="region of interest" description="Disordered" evidence="1">
    <location>
        <begin position="1"/>
        <end position="83"/>
    </location>
</feature>
<evidence type="ECO:0000313" key="2">
    <source>
        <dbReference type="EMBL" id="CAI2380100.1"/>
    </source>
</evidence>